<dbReference type="PANTHER" id="PTHR43033">
    <property type="entry name" value="TRNA(ILE)-LYSIDINE SYNTHASE-RELATED"/>
    <property type="match status" value="1"/>
</dbReference>
<dbReference type="NCBIfam" id="TIGR02432">
    <property type="entry name" value="lysidine_TilS_N"/>
    <property type="match status" value="1"/>
</dbReference>
<keyword evidence="3 8" id="KW-0436">Ligase</keyword>
<sequence length="442" mass="51875">MINELVSYIQRHNLFTSGDTILVAVSGGMDSVVLLDLLERAGYALGIAHCNFHLRGEESDGDEALVARLAEKYGRRYYHQSFDTEEYAEEHGYSIEMAARELRYDWFEKIRAENHYDAIAVAHHRDDLLETFFLNLSRGTGLKGMTGIKPKNGRVVRPLLFASRKEIANWCLEHELEYRDDSSNASLDFQRNKIRHQLLPLMEELNPSFRESLQKTIHYLKDVSTIYFQEIQQCWERVAVRKGREYHLSISELKLLQPLNTYLFEFLKPFHFNSDVVAQIEETLDGESGRQFFSPTHRLVRDREYLIITRLPDKEKAVYYIDEELKDLTKPLLIQIRKVERDQHFRIPRSTKVACIDLDKIQFPLKIRKWEPGDYFRPLGMTGFKKLSDFFIDEKMSLPEKENTWLVTNGEQVVWVIGKRIDDRYKITDETTRVLELVIGGK</sequence>
<evidence type="ECO:0000313" key="11">
    <source>
        <dbReference type="EMBL" id="PSK82293.1"/>
    </source>
</evidence>
<dbReference type="Proteomes" id="UP000396862">
    <property type="component" value="Unassembled WGS sequence"/>
</dbReference>
<accession>A0A2P8CBE0</accession>
<keyword evidence="5 8" id="KW-0547">Nucleotide-binding</keyword>
<reference evidence="11 12" key="1">
    <citation type="submission" date="2018-03" db="EMBL/GenBank/DDBJ databases">
        <title>Genomic Encyclopedia of Archaeal and Bacterial Type Strains, Phase II (KMG-II): from individual species to whole genera.</title>
        <authorList>
            <person name="Goeker M."/>
        </authorList>
    </citation>
    <scope>NUCLEOTIDE SEQUENCE [LARGE SCALE GENOMIC DNA]</scope>
    <source>
        <strain evidence="11 12">DSM 27267</strain>
    </source>
</reference>
<dbReference type="InterPro" id="IPR014729">
    <property type="entry name" value="Rossmann-like_a/b/a_fold"/>
</dbReference>
<keyword evidence="2 8" id="KW-0963">Cytoplasm</keyword>
<comment type="function">
    <text evidence="8">Ligates lysine onto the cytidine present at position 34 of the AUA codon-specific tRNA(Ile) that contains the anticodon CAU, in an ATP-dependent manner. Cytidine is converted to lysidine, thus changing the amino acid specificity of the tRNA from methionine to isoleucine.</text>
</comment>
<evidence type="ECO:0000313" key="13">
    <source>
        <dbReference type="Proteomes" id="UP000396862"/>
    </source>
</evidence>
<evidence type="ECO:0000313" key="12">
    <source>
        <dbReference type="Proteomes" id="UP000240621"/>
    </source>
</evidence>
<dbReference type="AlphaFoldDB" id="A0A2P8CBE0"/>
<protein>
    <recommendedName>
        <fullName evidence="8">tRNA(Ile)-lysidine synthase</fullName>
        <ecNumber evidence="8">6.3.4.19</ecNumber>
    </recommendedName>
    <alternativeName>
        <fullName evidence="8">tRNA(Ile)-2-lysyl-cytidine synthase</fullName>
    </alternativeName>
    <alternativeName>
        <fullName evidence="8">tRNA(Ile)-lysidine synthetase</fullName>
    </alternativeName>
</protein>
<dbReference type="InterPro" id="IPR011063">
    <property type="entry name" value="TilS/TtcA_N"/>
</dbReference>
<dbReference type="RefSeq" id="WP_106542518.1">
    <property type="nucleotide sequence ID" value="NZ_BLAU01000001.1"/>
</dbReference>
<dbReference type="OrthoDB" id="9807403at2"/>
<keyword evidence="6 8" id="KW-0067">ATP-binding</keyword>
<comment type="caution">
    <text evidence="11">The sequence shown here is derived from an EMBL/GenBank/DDBJ whole genome shotgun (WGS) entry which is preliminary data.</text>
</comment>
<dbReference type="SUPFAM" id="SSF56037">
    <property type="entry name" value="PheT/TilS domain"/>
    <property type="match status" value="1"/>
</dbReference>
<dbReference type="PANTHER" id="PTHR43033:SF1">
    <property type="entry name" value="TRNA(ILE)-LYSIDINE SYNTHASE-RELATED"/>
    <property type="match status" value="1"/>
</dbReference>
<evidence type="ECO:0000256" key="1">
    <source>
        <dbReference type="ARBA" id="ARBA00004496"/>
    </source>
</evidence>
<dbReference type="EMBL" id="PYGC01000006">
    <property type="protein sequence ID" value="PSK82293.1"/>
    <property type="molecule type" value="Genomic_DNA"/>
</dbReference>
<name>A0A2P8CBE0_9BACT</name>
<dbReference type="GO" id="GO:0005524">
    <property type="term" value="F:ATP binding"/>
    <property type="evidence" value="ECO:0007669"/>
    <property type="project" value="UniProtKB-UniRule"/>
</dbReference>
<evidence type="ECO:0000256" key="4">
    <source>
        <dbReference type="ARBA" id="ARBA00022694"/>
    </source>
</evidence>
<evidence type="ECO:0000256" key="8">
    <source>
        <dbReference type="HAMAP-Rule" id="MF_01161"/>
    </source>
</evidence>
<evidence type="ECO:0000256" key="6">
    <source>
        <dbReference type="ARBA" id="ARBA00022840"/>
    </source>
</evidence>
<comment type="domain">
    <text evidence="8">The N-terminal region contains the highly conserved SGGXDS motif, predicted to be a P-loop motif involved in ATP binding.</text>
</comment>
<dbReference type="Gene3D" id="3.40.50.620">
    <property type="entry name" value="HUPs"/>
    <property type="match status" value="1"/>
</dbReference>
<keyword evidence="13" id="KW-1185">Reference proteome</keyword>
<dbReference type="CDD" id="cd01992">
    <property type="entry name" value="TilS_N"/>
    <property type="match status" value="1"/>
</dbReference>
<dbReference type="GO" id="GO:0006400">
    <property type="term" value="P:tRNA modification"/>
    <property type="evidence" value="ECO:0007669"/>
    <property type="project" value="UniProtKB-UniRule"/>
</dbReference>
<gene>
    <name evidence="8 10" type="primary">tilS</name>
    <name evidence="11" type="ORF">CLV93_10637</name>
    <name evidence="10" type="ORF">JCM18694_32040</name>
</gene>
<dbReference type="SUPFAM" id="SSF52402">
    <property type="entry name" value="Adenine nucleotide alpha hydrolases-like"/>
    <property type="match status" value="1"/>
</dbReference>
<evidence type="ECO:0000256" key="5">
    <source>
        <dbReference type="ARBA" id="ARBA00022741"/>
    </source>
</evidence>
<dbReference type="NCBIfam" id="TIGR02433">
    <property type="entry name" value="lysidine_TilS_C"/>
    <property type="match status" value="1"/>
</dbReference>
<feature type="domain" description="Lysidine-tRNA(Ile) synthetase C-terminal" evidence="9">
    <location>
        <begin position="365"/>
        <end position="437"/>
    </location>
</feature>
<dbReference type="HAMAP" id="MF_01161">
    <property type="entry name" value="tRNA_Ile_lys_synt"/>
    <property type="match status" value="1"/>
</dbReference>
<comment type="similarity">
    <text evidence="8">Belongs to the tRNA(Ile)-lysidine synthase family.</text>
</comment>
<dbReference type="EMBL" id="BLAU01000001">
    <property type="protein sequence ID" value="GET22958.1"/>
    <property type="molecule type" value="Genomic_DNA"/>
</dbReference>
<proteinExistence type="inferred from homology"/>
<keyword evidence="4 8" id="KW-0819">tRNA processing</keyword>
<evidence type="ECO:0000256" key="3">
    <source>
        <dbReference type="ARBA" id="ARBA00022598"/>
    </source>
</evidence>
<dbReference type="Pfam" id="PF01171">
    <property type="entry name" value="ATP_bind_3"/>
    <property type="match status" value="1"/>
</dbReference>
<dbReference type="GO" id="GO:0032267">
    <property type="term" value="F:tRNA(Ile)-lysidine synthase activity"/>
    <property type="evidence" value="ECO:0007669"/>
    <property type="project" value="UniProtKB-EC"/>
</dbReference>
<feature type="binding site" evidence="8">
    <location>
        <begin position="26"/>
        <end position="31"/>
    </location>
    <ligand>
        <name>ATP</name>
        <dbReference type="ChEBI" id="CHEBI:30616"/>
    </ligand>
</feature>
<evidence type="ECO:0000256" key="7">
    <source>
        <dbReference type="ARBA" id="ARBA00048539"/>
    </source>
</evidence>
<comment type="catalytic activity">
    <reaction evidence="7 8">
        <text>cytidine(34) in tRNA(Ile2) + L-lysine + ATP = lysidine(34) in tRNA(Ile2) + AMP + diphosphate + H(+)</text>
        <dbReference type="Rhea" id="RHEA:43744"/>
        <dbReference type="Rhea" id="RHEA-COMP:10625"/>
        <dbReference type="Rhea" id="RHEA-COMP:10670"/>
        <dbReference type="ChEBI" id="CHEBI:15378"/>
        <dbReference type="ChEBI" id="CHEBI:30616"/>
        <dbReference type="ChEBI" id="CHEBI:32551"/>
        <dbReference type="ChEBI" id="CHEBI:33019"/>
        <dbReference type="ChEBI" id="CHEBI:82748"/>
        <dbReference type="ChEBI" id="CHEBI:83665"/>
        <dbReference type="ChEBI" id="CHEBI:456215"/>
        <dbReference type="EC" id="6.3.4.19"/>
    </reaction>
</comment>
<dbReference type="EC" id="6.3.4.19" evidence="8"/>
<dbReference type="GO" id="GO:0005737">
    <property type="term" value="C:cytoplasm"/>
    <property type="evidence" value="ECO:0007669"/>
    <property type="project" value="UniProtKB-SubCell"/>
</dbReference>
<evidence type="ECO:0000259" key="9">
    <source>
        <dbReference type="SMART" id="SM00977"/>
    </source>
</evidence>
<dbReference type="InterPro" id="IPR012796">
    <property type="entry name" value="Lysidine-tRNA-synth_C"/>
</dbReference>
<dbReference type="InterPro" id="IPR012795">
    <property type="entry name" value="tRNA_Ile_lys_synt_N"/>
</dbReference>
<dbReference type="SMART" id="SM00977">
    <property type="entry name" value="TilS_C"/>
    <property type="match status" value="1"/>
</dbReference>
<organism evidence="11 12">
    <name type="scientific">Prolixibacter denitrificans</name>
    <dbReference type="NCBI Taxonomy" id="1541063"/>
    <lineage>
        <taxon>Bacteria</taxon>
        <taxon>Pseudomonadati</taxon>
        <taxon>Bacteroidota</taxon>
        <taxon>Bacteroidia</taxon>
        <taxon>Marinilabiliales</taxon>
        <taxon>Prolixibacteraceae</taxon>
        <taxon>Prolixibacter</taxon>
    </lineage>
</organism>
<dbReference type="InterPro" id="IPR012094">
    <property type="entry name" value="tRNA_Ile_lys_synt"/>
</dbReference>
<evidence type="ECO:0000313" key="10">
    <source>
        <dbReference type="EMBL" id="GET22958.1"/>
    </source>
</evidence>
<dbReference type="Proteomes" id="UP000240621">
    <property type="component" value="Unassembled WGS sequence"/>
</dbReference>
<comment type="subcellular location">
    <subcellularLocation>
        <location evidence="1 8">Cytoplasm</location>
    </subcellularLocation>
</comment>
<evidence type="ECO:0000256" key="2">
    <source>
        <dbReference type="ARBA" id="ARBA00022490"/>
    </source>
</evidence>
<reference evidence="10 13" key="2">
    <citation type="submission" date="2019-10" db="EMBL/GenBank/DDBJ databases">
        <title>Prolixibacter strains distinguished by the presence of nitrate reductase genes were adept at nitrate-dependent anaerobic corrosion of metallic iron and carbon steel.</title>
        <authorList>
            <person name="Iino T."/>
            <person name="Shono N."/>
            <person name="Ito K."/>
            <person name="Nakamura R."/>
            <person name="Sueoka K."/>
            <person name="Harayama S."/>
            <person name="Ohkuma M."/>
        </authorList>
    </citation>
    <scope>NUCLEOTIDE SEQUENCE [LARGE SCALE GENOMIC DNA]</scope>
    <source>
        <strain evidence="10 13">MIC1-1</strain>
    </source>
</reference>
<dbReference type="Pfam" id="PF11734">
    <property type="entry name" value="TilS_C"/>
    <property type="match status" value="1"/>
</dbReference>